<gene>
    <name evidence="1" type="ORF">pmac_cds_720</name>
</gene>
<sequence>MSASPKPIPGVPRHQAATPVHASGLIRRAAVLVAEAYAECKLCYVMSILMSPSIYADDPITNIALDGEVLYEGAPIMAGALDYDIVDRIAQTDKSLYSKTLRINGRTPPLGKFLSHEIYAETWLATALQGNDAAHCALMISAMVGKPEWKVFADTATNLRTGKTCSRLAHLARIVADAKEVGDDVPFGVACDGVILCDLLCALEATQAIRPSVDDNSEKKDTNNSFKLVVTADECKAGAVCIRPNAWRLGETTGNKTVVPDGAVMTTRNVALALARARANPSGADMMSAYDENGVRIARLLTVDSLVGDVLEGASLDACDEHRRALDLVLTLLCGPTARGLRLITKIIDANTADAPTTLPDAEALVSLASLEESLRDQDVVSLRRHLGAHWDEARSGYMILSESGTFSADARGVWRDLYGRVVCWDAFAHLAHARRKNVAPAVSTSLSWHRMPDVKSHVAHRDPRYAADLAYGLCHKALQGDTHAIDWLHALSATSLEWAMLKETVAGVIAWIDSGCQSTGTPELWAEPLIDWVLNVAPHEDINTHFDGVRETFDALTIGVLNAKGHKCMPCATVDAATGHWRYGVCTCASFPKDDAQLRTVCAWKTNDLILVNEDSASPYYVDTYIGAATRCLTHTPLHVDGRHILAVETFCPLLGNDAQGVEALVRALYTCTPIRTRVIEPAQLALAERALSSVSV</sequence>
<protein>
    <submittedName>
        <fullName evidence="1">Uncharacterized protein</fullName>
    </submittedName>
</protein>
<name>A0A2U7UFX9_9VIRU</name>
<reference evidence="1" key="1">
    <citation type="journal article" date="2018" name="Nat. Commun.">
        <title>Diversity and evolution of the emerging Pandoraviridae family.</title>
        <authorList>
            <person name="Legendre M."/>
            <person name="Fabre E."/>
            <person name="Poirot O."/>
            <person name="Jeudy S."/>
            <person name="Lartigue A."/>
            <person name="Alempic J.M."/>
            <person name="Beucher L."/>
            <person name="Philippe N."/>
            <person name="Bertaux L."/>
            <person name="Christo-Foroux E."/>
            <person name="Labadie K."/>
            <person name="Coute Y."/>
            <person name="Abergel C."/>
            <person name="Claverie J.M."/>
        </authorList>
    </citation>
    <scope>NUCLEOTIDE SEQUENCE [LARGE SCALE GENOMIC DNA]</scope>
    <source>
        <strain evidence="1">Macleodensis</strain>
    </source>
</reference>
<dbReference type="KEGG" id="vg:36841863"/>
<dbReference type="RefSeq" id="YP_009481404.1">
    <property type="nucleotide sequence ID" value="NC_037665.1"/>
</dbReference>
<organism evidence="1">
    <name type="scientific">Pandoravirus macleodensis</name>
    <dbReference type="NCBI Taxonomy" id="2107707"/>
    <lineage>
        <taxon>Viruses</taxon>
        <taxon>Pandoravirus</taxon>
    </lineage>
</organism>
<accession>A0A2U7UFX9</accession>
<dbReference type="Proteomes" id="UP000249758">
    <property type="component" value="Segment"/>
</dbReference>
<dbReference type="GeneID" id="36841863"/>
<dbReference type="EMBL" id="MG011691">
    <property type="protein sequence ID" value="AVK77408.1"/>
    <property type="molecule type" value="Genomic_DNA"/>
</dbReference>
<evidence type="ECO:0000313" key="1">
    <source>
        <dbReference type="EMBL" id="AVK77408.1"/>
    </source>
</evidence>
<proteinExistence type="predicted"/>